<feature type="compositionally biased region" description="Polar residues" evidence="2">
    <location>
        <begin position="618"/>
        <end position="629"/>
    </location>
</feature>
<evidence type="ECO:0000256" key="2">
    <source>
        <dbReference type="SAM" id="MobiDB-lite"/>
    </source>
</evidence>
<evidence type="ECO:0000313" key="4">
    <source>
        <dbReference type="Proteomes" id="UP001187415"/>
    </source>
</evidence>
<organism evidence="3 4">
    <name type="scientific">Channa striata</name>
    <name type="common">Snakehead murrel</name>
    <name type="synonym">Ophicephalus striatus</name>
    <dbReference type="NCBI Taxonomy" id="64152"/>
    <lineage>
        <taxon>Eukaryota</taxon>
        <taxon>Metazoa</taxon>
        <taxon>Chordata</taxon>
        <taxon>Craniata</taxon>
        <taxon>Vertebrata</taxon>
        <taxon>Euteleostomi</taxon>
        <taxon>Actinopterygii</taxon>
        <taxon>Neopterygii</taxon>
        <taxon>Teleostei</taxon>
        <taxon>Neoteleostei</taxon>
        <taxon>Acanthomorphata</taxon>
        <taxon>Anabantaria</taxon>
        <taxon>Anabantiformes</taxon>
        <taxon>Channoidei</taxon>
        <taxon>Channidae</taxon>
        <taxon>Channa</taxon>
    </lineage>
</organism>
<comment type="caution">
    <text evidence="3">The sequence shown here is derived from an EMBL/GenBank/DDBJ whole genome shotgun (WGS) entry which is preliminary data.</text>
</comment>
<evidence type="ECO:0008006" key="5">
    <source>
        <dbReference type="Google" id="ProtNLM"/>
    </source>
</evidence>
<sequence length="635" mass="71185">MECTPRVQPSPRAARKSEWLRSALAHHHRPDPGAENEIVVLATGVDQYLQEVFHHLAFSNRDDTVSAEDFTGLCAVLGLGEAEKGAVKSTEGPGAGDKCEDDEEFRDVCSGLPRQLSFKDFHSRLCGYFRVRSARKGTGECTWRLPVSEDTELLERQIRLRWPRVRRRKCVSFDLTKDQGGPLYRSVKGRTTGDRGTDEVLALRELVEDLRSALQGSDARCLALEVALRREQTHSTTSPSSCASTVSTPKTSIILREGKLVPTQRIKGQSSSAGGDSVRRVLRRQDIRDPLLRELRLIRSSRDGQLEEAIRFNQCLEEELQWAYQEVRRLQGVEAALRKENVQIRRRAEEAREALSLGLQRVRQIQDEAGSVPQLQSRIGQLETELHRYRSRCTCISESAHQQIHPNGAEGVCTKTDADCLQRAVEGRAASDEEEEDSGAREEGQCCLLEVKKRISQLHSCGKGCPNHVVRYHLSQNHLNDENLNSTSKDSRGCCYWRGPNQEQPDGSRGCEKEKRPEEEEERRRRKVEEEDKTHISLLEEKLADALTLLLQLRNKNVSCRALGKIVMDTLDLCSRTEDGPSQAVQVTDALRLRLLSSDLLGNSEEDGAGESRDKSLVPSSGPQSSNVNPLLISC</sequence>
<dbReference type="InterPro" id="IPR031601">
    <property type="entry name" value="CCD48"/>
</dbReference>
<dbReference type="EMBL" id="JAUPFM010000001">
    <property type="protein sequence ID" value="KAK2862614.1"/>
    <property type="molecule type" value="Genomic_DNA"/>
</dbReference>
<protein>
    <recommendedName>
        <fullName evidence="5">EF-hand and coiled-coil domain-containing protein 1</fullName>
    </recommendedName>
</protein>
<evidence type="ECO:0000313" key="3">
    <source>
        <dbReference type="EMBL" id="KAK2862614.1"/>
    </source>
</evidence>
<accession>A0AA88NTU9</accession>
<gene>
    <name evidence="3" type="ORF">Q5P01_002147</name>
</gene>
<proteinExistence type="predicted"/>
<feature type="coiled-coil region" evidence="1">
    <location>
        <begin position="334"/>
        <end position="392"/>
    </location>
</feature>
<keyword evidence="4" id="KW-1185">Reference proteome</keyword>
<feature type="region of interest" description="Disordered" evidence="2">
    <location>
        <begin position="499"/>
        <end position="533"/>
    </location>
</feature>
<dbReference type="AlphaFoldDB" id="A0AA88NTU9"/>
<dbReference type="Proteomes" id="UP001187415">
    <property type="component" value="Unassembled WGS sequence"/>
</dbReference>
<feature type="compositionally biased region" description="Basic and acidic residues" evidence="2">
    <location>
        <begin position="509"/>
        <end position="518"/>
    </location>
</feature>
<evidence type="ECO:0000256" key="1">
    <source>
        <dbReference type="SAM" id="Coils"/>
    </source>
</evidence>
<feature type="region of interest" description="Disordered" evidence="2">
    <location>
        <begin position="602"/>
        <end position="635"/>
    </location>
</feature>
<name>A0AA88NTU9_CHASR</name>
<reference evidence="3" key="1">
    <citation type="submission" date="2023-07" db="EMBL/GenBank/DDBJ databases">
        <title>Chromosome-level Genome Assembly of Striped Snakehead (Channa striata).</title>
        <authorList>
            <person name="Liu H."/>
        </authorList>
    </citation>
    <scope>NUCLEOTIDE SEQUENCE</scope>
    <source>
        <strain evidence="3">Gz</strain>
        <tissue evidence="3">Muscle</tissue>
    </source>
</reference>
<keyword evidence="1" id="KW-0175">Coiled coil</keyword>
<dbReference type="Pfam" id="PF15799">
    <property type="entry name" value="CCD48"/>
    <property type="match status" value="2"/>
</dbReference>